<reference evidence="3" key="1">
    <citation type="journal article" date="2019" name="Int. J. Syst. Evol. Microbiol.">
        <title>The Global Catalogue of Microorganisms (GCM) 10K type strain sequencing project: providing services to taxonomists for standard genome sequencing and annotation.</title>
        <authorList>
            <consortium name="The Broad Institute Genomics Platform"/>
            <consortium name="The Broad Institute Genome Sequencing Center for Infectious Disease"/>
            <person name="Wu L."/>
            <person name="Ma J."/>
        </authorList>
    </citation>
    <scope>NUCLEOTIDE SEQUENCE [LARGE SCALE GENOMIC DNA]</scope>
    <source>
        <strain evidence="3">CCUG 60524</strain>
    </source>
</reference>
<organism evidence="2 3">
    <name type="scientific">Tropicimonas aquimaris</name>
    <dbReference type="NCBI Taxonomy" id="914152"/>
    <lineage>
        <taxon>Bacteria</taxon>
        <taxon>Pseudomonadati</taxon>
        <taxon>Pseudomonadota</taxon>
        <taxon>Alphaproteobacteria</taxon>
        <taxon>Rhodobacterales</taxon>
        <taxon>Roseobacteraceae</taxon>
        <taxon>Tropicimonas</taxon>
    </lineage>
</organism>
<evidence type="ECO:0000259" key="1">
    <source>
        <dbReference type="Pfam" id="PF08241"/>
    </source>
</evidence>
<dbReference type="InterPro" id="IPR013216">
    <property type="entry name" value="Methyltransf_11"/>
</dbReference>
<dbReference type="GO" id="GO:0032259">
    <property type="term" value="P:methylation"/>
    <property type="evidence" value="ECO:0007669"/>
    <property type="project" value="UniProtKB-KW"/>
</dbReference>
<comment type="caution">
    <text evidence="2">The sequence shown here is derived from an EMBL/GenBank/DDBJ whole genome shotgun (WGS) entry which is preliminary data.</text>
</comment>
<name>A0ABW3IL20_9RHOB</name>
<sequence>MHLDVLDLREFYYRTRLGRVAQRAVRDQLETFWPASEVRGQTVVGFGFAVPLLRPYLAVARRVIALMPAPQGVMPWPSGMPNVSVLSEETLWPLETGSVDRLVLMHGLETSDRPSDLLEEIHRVLGPGGRVVFVVPNRSGLWARRDATPFGYGRPYSLGQLETQLLRHAFRTERHAAALYGPPSERRFWLRSSGLLEQYGRRLSSSLAGGVFLFEAAKQMQTPGGAAVKDMVRDPLRVLDAVNAPSGPKPA</sequence>
<keyword evidence="3" id="KW-1185">Reference proteome</keyword>
<protein>
    <submittedName>
        <fullName evidence="2">Methyltransferase domain-containing protein</fullName>
    </submittedName>
</protein>
<dbReference type="InterPro" id="IPR029063">
    <property type="entry name" value="SAM-dependent_MTases_sf"/>
</dbReference>
<dbReference type="EMBL" id="JBHTJT010000007">
    <property type="protein sequence ID" value="MFD0978791.1"/>
    <property type="molecule type" value="Genomic_DNA"/>
</dbReference>
<dbReference type="GO" id="GO:0008168">
    <property type="term" value="F:methyltransferase activity"/>
    <property type="evidence" value="ECO:0007669"/>
    <property type="project" value="UniProtKB-KW"/>
</dbReference>
<gene>
    <name evidence="2" type="ORF">ACFQ2S_03935</name>
</gene>
<dbReference type="SUPFAM" id="SSF53335">
    <property type="entry name" value="S-adenosyl-L-methionine-dependent methyltransferases"/>
    <property type="match status" value="1"/>
</dbReference>
<accession>A0ABW3IL20</accession>
<dbReference type="Pfam" id="PF08241">
    <property type="entry name" value="Methyltransf_11"/>
    <property type="match status" value="1"/>
</dbReference>
<dbReference type="Gene3D" id="3.40.50.150">
    <property type="entry name" value="Vaccinia Virus protein VP39"/>
    <property type="match status" value="1"/>
</dbReference>
<feature type="domain" description="Methyltransferase type 11" evidence="1">
    <location>
        <begin position="86"/>
        <end position="133"/>
    </location>
</feature>
<dbReference type="RefSeq" id="WP_386072889.1">
    <property type="nucleotide sequence ID" value="NZ_JBHTJT010000007.1"/>
</dbReference>
<keyword evidence="2" id="KW-0808">Transferase</keyword>
<dbReference type="Proteomes" id="UP001597108">
    <property type="component" value="Unassembled WGS sequence"/>
</dbReference>
<keyword evidence="2" id="KW-0489">Methyltransferase</keyword>
<proteinExistence type="predicted"/>
<evidence type="ECO:0000313" key="3">
    <source>
        <dbReference type="Proteomes" id="UP001597108"/>
    </source>
</evidence>
<evidence type="ECO:0000313" key="2">
    <source>
        <dbReference type="EMBL" id="MFD0978791.1"/>
    </source>
</evidence>